<dbReference type="RefSeq" id="WP_007764148.1">
    <property type="nucleotide sequence ID" value="NZ_CP182814.1"/>
</dbReference>
<organism evidence="3 4">
    <name type="scientific">Bacteroides difficilis</name>
    <dbReference type="NCBI Taxonomy" id="2763021"/>
    <lineage>
        <taxon>Bacteria</taxon>
        <taxon>Pseudomonadati</taxon>
        <taxon>Bacteroidota</taxon>
        <taxon>Bacteroidia</taxon>
        <taxon>Bacteroidales</taxon>
        <taxon>Bacteroidaceae</taxon>
        <taxon>Bacteroides</taxon>
    </lineage>
</organism>
<keyword evidence="1" id="KW-0732">Signal</keyword>
<dbReference type="InterPro" id="IPR028011">
    <property type="entry name" value="DUF4476"/>
</dbReference>
<dbReference type="Proteomes" id="UP000600600">
    <property type="component" value="Unassembled WGS sequence"/>
</dbReference>
<evidence type="ECO:0000313" key="3">
    <source>
        <dbReference type="EMBL" id="MBC5607186.1"/>
    </source>
</evidence>
<reference evidence="3 4" key="1">
    <citation type="submission" date="2020-08" db="EMBL/GenBank/DDBJ databases">
        <title>Genome public.</title>
        <authorList>
            <person name="Liu C."/>
            <person name="Sun Q."/>
        </authorList>
    </citation>
    <scope>NUCLEOTIDE SEQUENCE [LARGE SCALE GENOMIC DNA]</scope>
    <source>
        <strain evidence="3 4">M27</strain>
    </source>
</reference>
<sequence>MRKIVISFCILLAALSLKAQTVSGIRIDGGDTPILVYFGGNQMCLPTTTCFVANLKSGYYTVEVYATRSARPGERVWKGRRLYNERIYFDGNSVKEIYVDGRGEIRPGRPGRPGQEGYCPDNGQYDRVMSERLFKKFLSEVKKEPFKDDRMEMIKTALAGSDFTSGQCLELTRLYTFDDDRMEIMKMMYPRIVDKGAFFTVIATLTFSSNKDEMNKFVQSYGRRR</sequence>
<name>A0ABR7CHH9_9BACE</name>
<dbReference type="Pfam" id="PF14771">
    <property type="entry name" value="DUF4476"/>
    <property type="match status" value="1"/>
</dbReference>
<feature type="signal peptide" evidence="1">
    <location>
        <begin position="1"/>
        <end position="19"/>
    </location>
</feature>
<keyword evidence="4" id="KW-1185">Reference proteome</keyword>
<evidence type="ECO:0000256" key="1">
    <source>
        <dbReference type="SAM" id="SignalP"/>
    </source>
</evidence>
<dbReference type="EMBL" id="JACOOE010000016">
    <property type="protein sequence ID" value="MBC5607186.1"/>
    <property type="molecule type" value="Genomic_DNA"/>
</dbReference>
<protein>
    <submittedName>
        <fullName evidence="3">DUF4476 domain-containing protein</fullName>
    </submittedName>
</protein>
<feature type="domain" description="DUF4476" evidence="2">
    <location>
        <begin position="129"/>
        <end position="217"/>
    </location>
</feature>
<evidence type="ECO:0000259" key="2">
    <source>
        <dbReference type="Pfam" id="PF14771"/>
    </source>
</evidence>
<feature type="chain" id="PRO_5047327007" evidence="1">
    <location>
        <begin position="20"/>
        <end position="225"/>
    </location>
</feature>
<proteinExistence type="predicted"/>
<gene>
    <name evidence="3" type="ORF">H8S67_21355</name>
</gene>
<evidence type="ECO:0000313" key="4">
    <source>
        <dbReference type="Proteomes" id="UP000600600"/>
    </source>
</evidence>
<accession>A0ABR7CHH9</accession>
<comment type="caution">
    <text evidence="3">The sequence shown here is derived from an EMBL/GenBank/DDBJ whole genome shotgun (WGS) entry which is preliminary data.</text>
</comment>